<dbReference type="GO" id="GO:0005737">
    <property type="term" value="C:cytoplasm"/>
    <property type="evidence" value="ECO:0007669"/>
    <property type="project" value="TreeGrafter"/>
</dbReference>
<dbReference type="GO" id="GO:0016791">
    <property type="term" value="F:phosphatase activity"/>
    <property type="evidence" value="ECO:0007669"/>
    <property type="project" value="TreeGrafter"/>
</dbReference>
<evidence type="ECO:0000259" key="1">
    <source>
        <dbReference type="Pfam" id="PF00149"/>
    </source>
</evidence>
<dbReference type="PANTHER" id="PTHR42850">
    <property type="entry name" value="METALLOPHOSPHOESTERASE"/>
    <property type="match status" value="1"/>
</dbReference>
<evidence type="ECO:0000313" key="2">
    <source>
        <dbReference type="EMBL" id="QNA44335.1"/>
    </source>
</evidence>
<dbReference type="RefSeq" id="WP_182802597.1">
    <property type="nucleotide sequence ID" value="NZ_CP060007.1"/>
</dbReference>
<proteinExistence type="predicted"/>
<evidence type="ECO:0000313" key="3">
    <source>
        <dbReference type="Proteomes" id="UP000515344"/>
    </source>
</evidence>
<protein>
    <submittedName>
        <fullName evidence="2">Serine/threonine protein phosphatase</fullName>
    </submittedName>
</protein>
<dbReference type="SUPFAM" id="SSF56300">
    <property type="entry name" value="Metallo-dependent phosphatases"/>
    <property type="match status" value="1"/>
</dbReference>
<gene>
    <name evidence="2" type="ORF">H4075_20070</name>
</gene>
<feature type="domain" description="Calcineurin-like phosphoesterase" evidence="1">
    <location>
        <begin position="3"/>
        <end position="145"/>
    </location>
</feature>
<dbReference type="AlphaFoldDB" id="A0A7G5XFT2"/>
<dbReference type="GO" id="GO:0110154">
    <property type="term" value="P:RNA decapping"/>
    <property type="evidence" value="ECO:0007669"/>
    <property type="project" value="TreeGrafter"/>
</dbReference>
<dbReference type="PANTHER" id="PTHR42850:SF4">
    <property type="entry name" value="ZINC-DEPENDENT ENDOPOLYPHOSPHATASE"/>
    <property type="match status" value="1"/>
</dbReference>
<reference evidence="3" key="1">
    <citation type="submission" date="2020-08" db="EMBL/GenBank/DDBJ databases">
        <title>Lacibacter sp. S13-6-6 genome sequencing.</title>
        <authorList>
            <person name="Jin L."/>
        </authorList>
    </citation>
    <scope>NUCLEOTIDE SEQUENCE [LARGE SCALE GENOMIC DNA]</scope>
    <source>
        <strain evidence="3">S13-6-6</strain>
    </source>
</reference>
<dbReference type="Proteomes" id="UP000515344">
    <property type="component" value="Chromosome"/>
</dbReference>
<dbReference type="InterPro" id="IPR029052">
    <property type="entry name" value="Metallo-depent_PP-like"/>
</dbReference>
<organism evidence="2 3">
    <name type="scientific">Lacibacter sediminis</name>
    <dbReference type="NCBI Taxonomy" id="2760713"/>
    <lineage>
        <taxon>Bacteria</taxon>
        <taxon>Pseudomonadati</taxon>
        <taxon>Bacteroidota</taxon>
        <taxon>Chitinophagia</taxon>
        <taxon>Chitinophagales</taxon>
        <taxon>Chitinophagaceae</taxon>
        <taxon>Lacibacter</taxon>
    </lineage>
</organism>
<sequence length="244" mass="28256">MKRTLVIGDIHGGLKALEQVLQKAAVTKDDCLIFLGDYVDGWSESAQTVAFLIELAKEQPCIFIKGNHDAWTEGWLRTGAAENRWLFNGGEETRQSYDGFSEEERLRHLQFFEQTKMFHVDEQNRLFIHAGFTSMHGPEQEFYSTNFTWDRTLWEMALTMDKRIQKDSLLFPKRLKLFSEIYIGHTPTVAYNITVPMQGCNVWNIDTGAAFTGPLTILDVDTKQFWQSDFLPELYPNEKGRNRD</sequence>
<dbReference type="InterPro" id="IPR050126">
    <property type="entry name" value="Ap4A_hydrolase"/>
</dbReference>
<dbReference type="GO" id="GO:0008803">
    <property type="term" value="F:bis(5'-nucleosyl)-tetraphosphatase (symmetrical) activity"/>
    <property type="evidence" value="ECO:0007669"/>
    <property type="project" value="TreeGrafter"/>
</dbReference>
<dbReference type="EMBL" id="CP060007">
    <property type="protein sequence ID" value="QNA44335.1"/>
    <property type="molecule type" value="Genomic_DNA"/>
</dbReference>
<dbReference type="Pfam" id="PF00149">
    <property type="entry name" value="Metallophos"/>
    <property type="match status" value="1"/>
</dbReference>
<dbReference type="CDD" id="cd00144">
    <property type="entry name" value="MPP_PPP_family"/>
    <property type="match status" value="1"/>
</dbReference>
<accession>A0A7G5XFT2</accession>
<name>A0A7G5XFT2_9BACT</name>
<dbReference type="Gene3D" id="3.60.21.10">
    <property type="match status" value="1"/>
</dbReference>
<dbReference type="InterPro" id="IPR004843">
    <property type="entry name" value="Calcineurin-like_PHP"/>
</dbReference>
<dbReference type="KEGG" id="lacs:H4075_20070"/>
<keyword evidence="3" id="KW-1185">Reference proteome</keyword>